<dbReference type="GO" id="GO:0005096">
    <property type="term" value="F:GTPase activator activity"/>
    <property type="evidence" value="ECO:0007669"/>
    <property type="project" value="TreeGrafter"/>
</dbReference>
<gene>
    <name evidence="2" type="ORF">EC973_007510</name>
</gene>
<keyword evidence="3" id="KW-1185">Reference proteome</keyword>
<protein>
    <recommendedName>
        <fullName evidence="1">Rab-GAP TBC domain-containing protein</fullName>
    </recommendedName>
</protein>
<evidence type="ECO:0000313" key="3">
    <source>
        <dbReference type="Proteomes" id="UP000605846"/>
    </source>
</evidence>
<evidence type="ECO:0000259" key="1">
    <source>
        <dbReference type="PROSITE" id="PS50086"/>
    </source>
</evidence>
<dbReference type="AlphaFoldDB" id="A0A8H7BRS8"/>
<evidence type="ECO:0000313" key="2">
    <source>
        <dbReference type="EMBL" id="KAF7727441.1"/>
    </source>
</evidence>
<dbReference type="Gene3D" id="1.10.10.750">
    <property type="entry name" value="Ypt/Rab-GAP domain of gyp1p, domain 1"/>
    <property type="match status" value="1"/>
</dbReference>
<organism evidence="2 3">
    <name type="scientific">Apophysomyces ossiformis</name>
    <dbReference type="NCBI Taxonomy" id="679940"/>
    <lineage>
        <taxon>Eukaryota</taxon>
        <taxon>Fungi</taxon>
        <taxon>Fungi incertae sedis</taxon>
        <taxon>Mucoromycota</taxon>
        <taxon>Mucoromycotina</taxon>
        <taxon>Mucoromycetes</taxon>
        <taxon>Mucorales</taxon>
        <taxon>Mucorineae</taxon>
        <taxon>Mucoraceae</taxon>
        <taxon>Apophysomyces</taxon>
    </lineage>
</organism>
<reference evidence="2" key="1">
    <citation type="submission" date="2020-01" db="EMBL/GenBank/DDBJ databases">
        <title>Genome Sequencing of Three Apophysomyces-Like Fungal Strains Confirms a Novel Fungal Genus in the Mucoromycota with divergent Burkholderia-like Endosymbiotic Bacteria.</title>
        <authorList>
            <person name="Stajich J.E."/>
            <person name="Macias A.M."/>
            <person name="Carter-House D."/>
            <person name="Lovett B."/>
            <person name="Kasson L.R."/>
            <person name="Berry K."/>
            <person name="Grigoriev I."/>
            <person name="Chang Y."/>
            <person name="Spatafora J."/>
            <person name="Kasson M.T."/>
        </authorList>
    </citation>
    <scope>NUCLEOTIDE SEQUENCE</scope>
    <source>
        <strain evidence="2">NRRL A-21654</strain>
    </source>
</reference>
<dbReference type="InterPro" id="IPR035969">
    <property type="entry name" value="Rab-GAP_TBC_sf"/>
</dbReference>
<feature type="domain" description="Rab-GAP TBC" evidence="1">
    <location>
        <begin position="35"/>
        <end position="218"/>
    </location>
</feature>
<dbReference type="PROSITE" id="PS50086">
    <property type="entry name" value="TBC_RABGAP"/>
    <property type="match status" value="1"/>
</dbReference>
<sequence>MNLDDDLSTVNDFLELLQSEVHVDLERLRILARHGIPAQLRGEVWMYLLGVQQADRCKKFFFLSEDERSKTKLIHSPILAHELSLSKARTEEYNQMDKVNMEAAKRIRGEVTRYQRRVPQLEGKHNAEAFENIISAYLNANRDTEYHPEEYYTGNTIKERVANFMTLFRYVLPDLCNYFEEEEVDLNEWVTSWLSNLLAREMQFEDLVRLWGKLRVIQLKIQKAHPSILRHAKEKLEDLEQSEIRTVLLRLPRINMSIIIAEAHNLYHETIERQMSEDGELA</sequence>
<proteinExistence type="predicted"/>
<comment type="caution">
    <text evidence="2">The sequence shown here is derived from an EMBL/GenBank/DDBJ whole genome shotgun (WGS) entry which is preliminary data.</text>
</comment>
<dbReference type="SUPFAM" id="SSF47923">
    <property type="entry name" value="Ypt/Rab-GAP domain of gyp1p"/>
    <property type="match status" value="2"/>
</dbReference>
<name>A0A8H7BRS8_9FUNG</name>
<dbReference type="PANTHER" id="PTHR22957">
    <property type="entry name" value="TBC1 DOMAIN FAMILY MEMBER GTPASE-ACTIVATING PROTEIN"/>
    <property type="match status" value="1"/>
</dbReference>
<accession>A0A8H7BRS8</accession>
<dbReference type="OrthoDB" id="27140at2759"/>
<dbReference type="PANTHER" id="PTHR22957:SF268">
    <property type="entry name" value="ANKYRIN REPEAT-CONTAINING PROTEIN"/>
    <property type="match status" value="1"/>
</dbReference>
<dbReference type="Proteomes" id="UP000605846">
    <property type="component" value="Unassembled WGS sequence"/>
</dbReference>
<dbReference type="EMBL" id="JABAYA010000056">
    <property type="protein sequence ID" value="KAF7727441.1"/>
    <property type="molecule type" value="Genomic_DNA"/>
</dbReference>
<dbReference type="Pfam" id="PF00566">
    <property type="entry name" value="RabGAP-TBC"/>
    <property type="match status" value="1"/>
</dbReference>
<dbReference type="Gene3D" id="1.10.472.80">
    <property type="entry name" value="Ypt/Rab-GAP domain of gyp1p, domain 3"/>
    <property type="match status" value="1"/>
</dbReference>
<dbReference type="InterPro" id="IPR000195">
    <property type="entry name" value="Rab-GAP-TBC_dom"/>
</dbReference>